<evidence type="ECO:0000313" key="3">
    <source>
        <dbReference type="Proteomes" id="UP000824048"/>
    </source>
</evidence>
<gene>
    <name evidence="2" type="ORF">H9811_02770</name>
</gene>
<reference evidence="2" key="1">
    <citation type="journal article" date="2021" name="PeerJ">
        <title>Extensive microbial diversity within the chicken gut microbiome revealed by metagenomics and culture.</title>
        <authorList>
            <person name="Gilroy R."/>
            <person name="Ravi A."/>
            <person name="Getino M."/>
            <person name="Pursley I."/>
            <person name="Horton D.L."/>
            <person name="Alikhan N.F."/>
            <person name="Baker D."/>
            <person name="Gharbi K."/>
            <person name="Hall N."/>
            <person name="Watson M."/>
            <person name="Adriaenssens E.M."/>
            <person name="Foster-Nyarko E."/>
            <person name="Jarju S."/>
            <person name="Secka A."/>
            <person name="Antonio M."/>
            <person name="Oren A."/>
            <person name="Chaudhuri R.R."/>
            <person name="La Ragione R."/>
            <person name="Hildebrand F."/>
            <person name="Pallen M.J."/>
        </authorList>
    </citation>
    <scope>NUCLEOTIDE SEQUENCE</scope>
    <source>
        <strain evidence="2">ChiSxjej1B13-11774</strain>
    </source>
</reference>
<reference evidence="2" key="2">
    <citation type="submission" date="2021-04" db="EMBL/GenBank/DDBJ databases">
        <authorList>
            <person name="Gilroy R."/>
        </authorList>
    </citation>
    <scope>NUCLEOTIDE SEQUENCE</scope>
    <source>
        <strain evidence="2">ChiSxjej1B13-11774</strain>
    </source>
</reference>
<feature type="transmembrane region" description="Helical" evidence="1">
    <location>
        <begin position="47"/>
        <end position="70"/>
    </location>
</feature>
<comment type="caution">
    <text evidence="2">The sequence shown here is derived from an EMBL/GenBank/DDBJ whole genome shotgun (WGS) entry which is preliminary data.</text>
</comment>
<keyword evidence="1" id="KW-1133">Transmembrane helix</keyword>
<dbReference type="Proteomes" id="UP000824048">
    <property type="component" value="Unassembled WGS sequence"/>
</dbReference>
<dbReference type="EMBL" id="DXBP01000019">
    <property type="protein sequence ID" value="HIZ41466.1"/>
    <property type="molecule type" value="Genomic_DNA"/>
</dbReference>
<keyword evidence="1" id="KW-0812">Transmembrane</keyword>
<evidence type="ECO:0000313" key="2">
    <source>
        <dbReference type="EMBL" id="HIZ41466.1"/>
    </source>
</evidence>
<organism evidence="2 3">
    <name type="scientific">Candidatus Gemmiger excrementigallinarum</name>
    <dbReference type="NCBI Taxonomy" id="2838609"/>
    <lineage>
        <taxon>Bacteria</taxon>
        <taxon>Bacillati</taxon>
        <taxon>Bacillota</taxon>
        <taxon>Clostridia</taxon>
        <taxon>Eubacteriales</taxon>
        <taxon>Gemmiger</taxon>
    </lineage>
</organism>
<sequence>MAKALWFLLKPALLMVGTLTLIYPVLVLLCLVTGWNGFLFTYVQGFFMLFDIIIGICAAQAASAYAPLALSFGVTRRSLRGAMAAFSLCCCRCSAWCWTTSATALRPGCFTQKSTRFLSAWHNIPCRDWDSS</sequence>
<keyword evidence="1" id="KW-0472">Membrane</keyword>
<accession>A0A9D2J9D3</accession>
<proteinExistence type="predicted"/>
<evidence type="ECO:0000256" key="1">
    <source>
        <dbReference type="SAM" id="Phobius"/>
    </source>
</evidence>
<feature type="transmembrane region" description="Helical" evidence="1">
    <location>
        <begin position="12"/>
        <end position="35"/>
    </location>
</feature>
<name>A0A9D2J9D3_9FIRM</name>
<protein>
    <submittedName>
        <fullName evidence="2">Uncharacterized protein</fullName>
    </submittedName>
</protein>
<dbReference type="AlphaFoldDB" id="A0A9D2J9D3"/>